<accession>A0A818VS65</accession>
<evidence type="ECO:0000313" key="4">
    <source>
        <dbReference type="EMBL" id="CAF3930071.1"/>
    </source>
</evidence>
<evidence type="ECO:0000256" key="2">
    <source>
        <dbReference type="PROSITE-ProRule" id="PRU00504"/>
    </source>
</evidence>
<dbReference type="InterPro" id="IPR011042">
    <property type="entry name" value="6-blade_b-propeller_TolB-like"/>
</dbReference>
<dbReference type="InterPro" id="IPR001258">
    <property type="entry name" value="NHL_repeat"/>
</dbReference>
<dbReference type="Proteomes" id="UP000663868">
    <property type="component" value="Unassembled WGS sequence"/>
</dbReference>
<feature type="repeat" description="NHL" evidence="2">
    <location>
        <begin position="305"/>
        <end position="343"/>
    </location>
</feature>
<dbReference type="AlphaFoldDB" id="A0A818VS65"/>
<dbReference type="GO" id="GO:0008270">
    <property type="term" value="F:zinc ion binding"/>
    <property type="evidence" value="ECO:0007669"/>
    <property type="project" value="UniProtKB-KW"/>
</dbReference>
<dbReference type="EMBL" id="CAJOAY010000680">
    <property type="protein sequence ID" value="CAF3715070.1"/>
    <property type="molecule type" value="Genomic_DNA"/>
</dbReference>
<dbReference type="InterPro" id="IPR050952">
    <property type="entry name" value="TRIM-NHL_E3_ligases"/>
</dbReference>
<sequence length="344" mass="38362">MSADENGCRCIIPTIIMIKKMINRAKPSTTEMAITEVSAIIATTITKVNIHSGWDQNGITVAGGNGKGNRLDQLDTPRGLDIDADGSVYVTDLGNKRIVRWRPNATNGEIFTCGDETHNFHTPYYVVIDKKSNSIIICYYATRVLVRCSLRNPTNYQIIARDIGCFGVTIDHDGAVYVSDLNNFAVKRWREGESNGTIVAGGYGKGKDLDQLDGPTYLFVDKDYSVYVSDTNNHRVMKWAKDAKEGILVAGNVDPTDDPRLKLSQPYGLFVDCLSNVHVVDYNHHQVMLWSNGLQEVRVVIGGYEVGDKPYQLNLPHGLAVDRQGNFYVVDYMNNRVQKFDVDD</sequence>
<reference evidence="3" key="1">
    <citation type="submission" date="2021-02" db="EMBL/GenBank/DDBJ databases">
        <authorList>
            <person name="Nowell W R."/>
        </authorList>
    </citation>
    <scope>NUCLEOTIDE SEQUENCE</scope>
</reference>
<evidence type="ECO:0000313" key="3">
    <source>
        <dbReference type="EMBL" id="CAF3715070.1"/>
    </source>
</evidence>
<dbReference type="PROSITE" id="PS51125">
    <property type="entry name" value="NHL"/>
    <property type="match status" value="1"/>
</dbReference>
<name>A0A818VS65_9BILA</name>
<dbReference type="Gene3D" id="2.120.10.30">
    <property type="entry name" value="TolB, C-terminal domain"/>
    <property type="match status" value="3"/>
</dbReference>
<dbReference type="EMBL" id="CAJOBB010002023">
    <property type="protein sequence ID" value="CAF3930071.1"/>
    <property type="molecule type" value="Genomic_DNA"/>
</dbReference>
<dbReference type="Proteomes" id="UP000663881">
    <property type="component" value="Unassembled WGS sequence"/>
</dbReference>
<dbReference type="CDD" id="cd05819">
    <property type="entry name" value="NHL"/>
    <property type="match status" value="1"/>
</dbReference>
<protein>
    <submittedName>
        <fullName evidence="3">Uncharacterized protein</fullName>
    </submittedName>
</protein>
<gene>
    <name evidence="4" type="ORF">KXQ929_LOCUS24412</name>
    <name evidence="3" type="ORF">OKA104_LOCUS13459</name>
</gene>
<comment type="caution">
    <text evidence="3">The sequence shown here is derived from an EMBL/GenBank/DDBJ whole genome shotgun (WGS) entry which is preliminary data.</text>
</comment>
<dbReference type="Pfam" id="PF01436">
    <property type="entry name" value="NHL"/>
    <property type="match status" value="2"/>
</dbReference>
<dbReference type="PANTHER" id="PTHR24104:SF25">
    <property type="entry name" value="PROTEIN LIN-41"/>
    <property type="match status" value="1"/>
</dbReference>
<dbReference type="PANTHER" id="PTHR24104">
    <property type="entry name" value="E3 UBIQUITIN-PROTEIN LIGASE NHLRC1-RELATED"/>
    <property type="match status" value="1"/>
</dbReference>
<dbReference type="SUPFAM" id="SSF101898">
    <property type="entry name" value="NHL repeat"/>
    <property type="match status" value="1"/>
</dbReference>
<evidence type="ECO:0000256" key="1">
    <source>
        <dbReference type="ARBA" id="ARBA00022737"/>
    </source>
</evidence>
<organism evidence="3 5">
    <name type="scientific">Adineta steineri</name>
    <dbReference type="NCBI Taxonomy" id="433720"/>
    <lineage>
        <taxon>Eukaryota</taxon>
        <taxon>Metazoa</taxon>
        <taxon>Spiralia</taxon>
        <taxon>Gnathifera</taxon>
        <taxon>Rotifera</taxon>
        <taxon>Eurotatoria</taxon>
        <taxon>Bdelloidea</taxon>
        <taxon>Adinetida</taxon>
        <taxon>Adinetidae</taxon>
        <taxon>Adineta</taxon>
    </lineage>
</organism>
<evidence type="ECO:0000313" key="5">
    <source>
        <dbReference type="Proteomes" id="UP000663881"/>
    </source>
</evidence>
<proteinExistence type="predicted"/>
<keyword evidence="1" id="KW-0677">Repeat</keyword>